<comment type="subcellular location">
    <subcellularLocation>
        <location evidence="3">Endoplasmic reticulum membrane</location>
        <topology evidence="3">Peripheral membrane protein</topology>
    </subcellularLocation>
    <subcellularLocation>
        <location evidence="2">Microsome membrane</location>
        <topology evidence="2">Peripheral membrane protein</topology>
    </subcellularLocation>
</comment>
<dbReference type="PRINTS" id="PR00385">
    <property type="entry name" value="P450"/>
</dbReference>
<name>A0A2R9C4L0_PANPA</name>
<keyword evidence="13" id="KW-0732">Signal</keyword>
<protein>
    <recommendedName>
        <fullName evidence="16">Cytochrome P450 family 2 subfamily B member 6</fullName>
    </recommendedName>
</protein>
<evidence type="ECO:0000256" key="7">
    <source>
        <dbReference type="ARBA" id="ARBA00022824"/>
    </source>
</evidence>
<dbReference type="PRINTS" id="PR01685">
    <property type="entry name" value="EP450ICYP2B"/>
</dbReference>
<sequence length="372" mass="42427">MELSVLLFLALLTGLLLLLVQRHPNSHSTLPPGPRPLPLLGNLLQMDRRGLLKSFLRFQEKYGDVFTVYLGPRPVVMLCGVEAIREALVDKAEAFSGRGKIAIMDPVYQGYGVLFANGNHWKVLRRFSVTTMRDFGMGKRSVEERIQDEAQCLIEELRKSKGALVDPTFLFHSITANIICSIVFGKHFHYQDQEFLISQSFSLISSISSQLFELFSGFLKYFPGAHRQLYKNLQEINAYIGHSVEKHRETLDPSAPRDLIDTYLLHMEKEKSNPHSEFSHQNLIINTLSLFFAGTETTSTTLRYGFLLMLKYPHVAERVYKEIEQVVGPHRPPALDDRAKMPYTEAVIHEIQRFADLLPMGVPHIVTQHTSF</sequence>
<dbReference type="InterPro" id="IPR001128">
    <property type="entry name" value="Cyt_P450"/>
</dbReference>
<reference evidence="14 15" key="1">
    <citation type="journal article" date="2012" name="Nature">
        <title>The bonobo genome compared with the chimpanzee and human genomes.</title>
        <authorList>
            <person name="Prufer K."/>
            <person name="Munch K."/>
            <person name="Hellmann I."/>
            <person name="Akagi K."/>
            <person name="Miller J.R."/>
            <person name="Walenz B."/>
            <person name="Koren S."/>
            <person name="Sutton G."/>
            <person name="Kodira C."/>
            <person name="Winer R."/>
            <person name="Knight J.R."/>
            <person name="Mullikin J.C."/>
            <person name="Meader S.J."/>
            <person name="Ponting C.P."/>
            <person name="Lunter G."/>
            <person name="Higashino S."/>
            <person name="Hobolth A."/>
            <person name="Dutheil J."/>
            <person name="Karakoc E."/>
            <person name="Alkan C."/>
            <person name="Sajjadian S."/>
            <person name="Catacchio C.R."/>
            <person name="Ventura M."/>
            <person name="Marques-Bonet T."/>
            <person name="Eichler E.E."/>
            <person name="Andre C."/>
            <person name="Atencia R."/>
            <person name="Mugisha L."/>
            <person name="Junhold J."/>
            <person name="Patterson N."/>
            <person name="Siebauer M."/>
            <person name="Good J.M."/>
            <person name="Fischer A."/>
            <person name="Ptak S.E."/>
            <person name="Lachmann M."/>
            <person name="Symer D.E."/>
            <person name="Mailund T."/>
            <person name="Schierup M.H."/>
            <person name="Andres A.M."/>
            <person name="Kelso J."/>
            <person name="Paabo S."/>
        </authorList>
    </citation>
    <scope>NUCLEOTIDE SEQUENCE [LARGE SCALE GENOMIC DNA]</scope>
</reference>
<feature type="signal peptide" evidence="13">
    <location>
        <begin position="1"/>
        <end position="22"/>
    </location>
</feature>
<dbReference type="GeneTree" id="ENSGT00940000157162"/>
<keyword evidence="6" id="KW-0479">Metal-binding</keyword>
<dbReference type="InterPro" id="IPR008068">
    <property type="entry name" value="Cyt_P450_E_grp-I_CYP2B-like"/>
</dbReference>
<comment type="cofactor">
    <cofactor evidence="1">
        <name>heme</name>
        <dbReference type="ChEBI" id="CHEBI:30413"/>
    </cofactor>
</comment>
<keyword evidence="8" id="KW-0492">Microsome</keyword>
<dbReference type="InterPro" id="IPR050182">
    <property type="entry name" value="Cytochrome_P450_fam2"/>
</dbReference>
<keyword evidence="5" id="KW-0349">Heme</keyword>
<reference evidence="14" key="2">
    <citation type="submission" date="2025-08" db="UniProtKB">
        <authorList>
            <consortium name="Ensembl"/>
        </authorList>
    </citation>
    <scope>IDENTIFICATION</scope>
</reference>
<proteinExistence type="inferred from homology"/>
<keyword evidence="15" id="KW-1185">Reference proteome</keyword>
<organism evidence="14 15">
    <name type="scientific">Pan paniscus</name>
    <name type="common">Pygmy chimpanzee</name>
    <name type="synonym">Bonobo</name>
    <dbReference type="NCBI Taxonomy" id="9597"/>
    <lineage>
        <taxon>Eukaryota</taxon>
        <taxon>Metazoa</taxon>
        <taxon>Chordata</taxon>
        <taxon>Craniata</taxon>
        <taxon>Vertebrata</taxon>
        <taxon>Euteleostomi</taxon>
        <taxon>Mammalia</taxon>
        <taxon>Eutheria</taxon>
        <taxon>Euarchontoglires</taxon>
        <taxon>Primates</taxon>
        <taxon>Haplorrhini</taxon>
        <taxon>Catarrhini</taxon>
        <taxon>Hominidae</taxon>
        <taxon>Pan</taxon>
    </lineage>
</organism>
<evidence type="ECO:0000256" key="1">
    <source>
        <dbReference type="ARBA" id="ARBA00001971"/>
    </source>
</evidence>
<evidence type="ECO:0000256" key="5">
    <source>
        <dbReference type="ARBA" id="ARBA00022617"/>
    </source>
</evidence>
<dbReference type="EMBL" id="AJFE02039740">
    <property type="status" value="NOT_ANNOTATED_CDS"/>
    <property type="molecule type" value="Genomic_DNA"/>
</dbReference>
<evidence type="ECO:0000256" key="12">
    <source>
        <dbReference type="ARBA" id="ARBA00023136"/>
    </source>
</evidence>
<evidence type="ECO:0000256" key="6">
    <source>
        <dbReference type="ARBA" id="ARBA00022723"/>
    </source>
</evidence>
<evidence type="ECO:0000256" key="11">
    <source>
        <dbReference type="ARBA" id="ARBA00023033"/>
    </source>
</evidence>
<dbReference type="Pfam" id="PF00067">
    <property type="entry name" value="p450"/>
    <property type="match status" value="1"/>
</dbReference>
<evidence type="ECO:0000313" key="14">
    <source>
        <dbReference type="Ensembl" id="ENSPPAP00000036880.1"/>
    </source>
</evidence>
<evidence type="ECO:0000256" key="8">
    <source>
        <dbReference type="ARBA" id="ARBA00022848"/>
    </source>
</evidence>
<dbReference type="FunFam" id="1.10.630.10:FF:000238">
    <property type="entry name" value="Cytochrome P450 2A6"/>
    <property type="match status" value="1"/>
</dbReference>
<dbReference type="Proteomes" id="UP000240080">
    <property type="component" value="Chromosome 19"/>
</dbReference>
<dbReference type="Bgee" id="ENSPPAG00000041200">
    <property type="expression patterns" value="Expressed in liver and 1 other cell type or tissue"/>
</dbReference>
<dbReference type="GO" id="GO:0020037">
    <property type="term" value="F:heme binding"/>
    <property type="evidence" value="ECO:0007669"/>
    <property type="project" value="InterPro"/>
</dbReference>
<evidence type="ECO:0000256" key="9">
    <source>
        <dbReference type="ARBA" id="ARBA00023002"/>
    </source>
</evidence>
<keyword evidence="12" id="KW-0472">Membrane</keyword>
<dbReference type="AlphaFoldDB" id="A0A2R9C4L0"/>
<evidence type="ECO:0000256" key="2">
    <source>
        <dbReference type="ARBA" id="ARBA00004174"/>
    </source>
</evidence>
<dbReference type="PANTHER" id="PTHR24300:SF406">
    <property type="entry name" value="CYTOCHROME P450 2B6"/>
    <property type="match status" value="1"/>
</dbReference>
<dbReference type="InterPro" id="IPR036396">
    <property type="entry name" value="Cyt_P450_sf"/>
</dbReference>
<dbReference type="PRINTS" id="PR00463">
    <property type="entry name" value="EP450I"/>
</dbReference>
<evidence type="ECO:0000313" key="15">
    <source>
        <dbReference type="Proteomes" id="UP000240080"/>
    </source>
</evidence>
<dbReference type="OMA" id="IGHRVEK"/>
<evidence type="ECO:0000256" key="10">
    <source>
        <dbReference type="ARBA" id="ARBA00023004"/>
    </source>
</evidence>
<dbReference type="PANTHER" id="PTHR24300">
    <property type="entry name" value="CYTOCHROME P450 508A4-RELATED"/>
    <property type="match status" value="1"/>
</dbReference>
<dbReference type="GO" id="GO:0005506">
    <property type="term" value="F:iron ion binding"/>
    <property type="evidence" value="ECO:0007669"/>
    <property type="project" value="InterPro"/>
</dbReference>
<keyword evidence="10" id="KW-0408">Iron</keyword>
<dbReference type="EMBL" id="AJFE02039741">
    <property type="status" value="NOT_ANNOTATED_CDS"/>
    <property type="molecule type" value="Genomic_DNA"/>
</dbReference>
<dbReference type="GO" id="GO:0016712">
    <property type="term" value="F:oxidoreductase activity, acting on paired donors, with incorporation or reduction of molecular oxygen, reduced flavin or flavoprotein as one donor, and incorporation of one atom of oxygen"/>
    <property type="evidence" value="ECO:0007669"/>
    <property type="project" value="InterPro"/>
</dbReference>
<evidence type="ECO:0000256" key="13">
    <source>
        <dbReference type="SAM" id="SignalP"/>
    </source>
</evidence>
<dbReference type="GO" id="GO:0019373">
    <property type="term" value="P:epoxygenase P450 pathway"/>
    <property type="evidence" value="ECO:0007669"/>
    <property type="project" value="TreeGrafter"/>
</dbReference>
<dbReference type="GO" id="GO:0008392">
    <property type="term" value="F:arachidonate epoxygenase activity"/>
    <property type="evidence" value="ECO:0007669"/>
    <property type="project" value="TreeGrafter"/>
</dbReference>
<dbReference type="InterPro" id="IPR002401">
    <property type="entry name" value="Cyt_P450_E_grp-I"/>
</dbReference>
<evidence type="ECO:0000256" key="3">
    <source>
        <dbReference type="ARBA" id="ARBA00004406"/>
    </source>
</evidence>
<keyword evidence="11" id="KW-0503">Monooxygenase</keyword>
<evidence type="ECO:0008006" key="16">
    <source>
        <dbReference type="Google" id="ProtNLM"/>
    </source>
</evidence>
<dbReference type="Ensembl" id="ENSPPAT00000059775.1">
    <property type="protein sequence ID" value="ENSPPAP00000036880.1"/>
    <property type="gene ID" value="ENSPPAG00000041200.1"/>
</dbReference>
<evidence type="ECO:0000256" key="4">
    <source>
        <dbReference type="ARBA" id="ARBA00010617"/>
    </source>
</evidence>
<keyword evidence="7" id="KW-0256">Endoplasmic reticulum</keyword>
<comment type="similarity">
    <text evidence="4">Belongs to the cytochrome P450 family.</text>
</comment>
<dbReference type="GO" id="GO:0006805">
    <property type="term" value="P:xenobiotic metabolic process"/>
    <property type="evidence" value="ECO:0007669"/>
    <property type="project" value="TreeGrafter"/>
</dbReference>
<dbReference type="Gene3D" id="1.10.630.10">
    <property type="entry name" value="Cytochrome P450"/>
    <property type="match status" value="1"/>
</dbReference>
<dbReference type="GO" id="GO:0005789">
    <property type="term" value="C:endoplasmic reticulum membrane"/>
    <property type="evidence" value="ECO:0007669"/>
    <property type="project" value="UniProtKB-SubCell"/>
</dbReference>
<accession>A0A2R9C4L0</accession>
<reference evidence="14" key="3">
    <citation type="submission" date="2025-09" db="UniProtKB">
        <authorList>
            <consortium name="Ensembl"/>
        </authorList>
    </citation>
    <scope>IDENTIFICATION</scope>
</reference>
<keyword evidence="9" id="KW-0560">Oxidoreductase</keyword>
<feature type="chain" id="PRO_5015323071" description="Cytochrome P450 family 2 subfamily B member 6" evidence="13">
    <location>
        <begin position="23"/>
        <end position="372"/>
    </location>
</feature>
<dbReference type="SUPFAM" id="SSF48264">
    <property type="entry name" value="Cytochrome P450"/>
    <property type="match status" value="1"/>
</dbReference>
<dbReference type="STRING" id="9597.ENSPPAP00000036880"/>